<sequence>MRIHQGAMDTTEQGRSMMKELNRSVWRLNIPGLHFAIAFATTLVGSLILSAISPNAQTESSIAASPPQPIPQHPTSAIVDKIQAELQQALQEIYSQPPQSQTLTPTQEIYRNQLLENLFTWLSPPPLATAQTRRTARRSDAGSDTSATVQDWTPILNAATQLQYSQVPQPENLPGAFSVPDTSTLQLEGTILTLNDVVLLAVENNREIKNAYLERVVQRQDLAVAEDKFNPNFIPRLALNVSRNENGQLFTSLGGLDVGTTISSRMPTGATIELSWLMNQQLRDSNRNEASNQGELKSDFRIGVRQPLLRGSGISVNRASIESARLTEQINLLNLQSTLSNKVTETILAYRRLMQAQEELKNAQVTLTTTRRLQEITQALIDAGRTARVDLVQSQADVANQELNFLQAQNAVEQARISLLDLLDLDENLPIVATEPILTQTPVLNAEELQQFVYERNPEYRIADLTVNRTQYDLIQANDERRWNLDLDVSYGNNASSLVNENRDLQAGLVFSREFGDLTIEQRYKRSQINALQAENNLQNLRESLNLQVNDRVRNVNLRRTQVEQARQARELAEQNLSNEQIKLGLGRDTSIRDVVAAQNALSQARSREVQTIIEYLNAITDLDRILGTTLETWQITLQTD</sequence>
<dbReference type="EMBL" id="CP182909">
    <property type="protein sequence ID" value="XPM64501.1"/>
    <property type="molecule type" value="Genomic_DNA"/>
</dbReference>
<keyword evidence="2" id="KW-1185">Reference proteome</keyword>
<gene>
    <name evidence="1" type="ORF">BH720_000050</name>
</gene>
<protein>
    <submittedName>
        <fullName evidence="1">TolC family protein</fullName>
    </submittedName>
</protein>
<name>A0ACD5GX55_9CYAN</name>
<evidence type="ECO:0000313" key="1">
    <source>
        <dbReference type="EMBL" id="XPM64501.1"/>
    </source>
</evidence>
<organism evidence="1 2">
    <name type="scientific">Desertifilum tharense IPPAS B-1220</name>
    <dbReference type="NCBI Taxonomy" id="1781255"/>
    <lineage>
        <taxon>Bacteria</taxon>
        <taxon>Bacillati</taxon>
        <taxon>Cyanobacteriota</taxon>
        <taxon>Cyanophyceae</taxon>
        <taxon>Desertifilales</taxon>
        <taxon>Desertifilaceae</taxon>
        <taxon>Desertifilum</taxon>
    </lineage>
</organism>
<accession>A0ACD5GX55</accession>
<evidence type="ECO:0000313" key="2">
    <source>
        <dbReference type="Proteomes" id="UP000095472"/>
    </source>
</evidence>
<dbReference type="Proteomes" id="UP000095472">
    <property type="component" value="Chromosome"/>
</dbReference>
<reference evidence="1 2" key="1">
    <citation type="journal article" date="2016" name="Genome Announc.">
        <title>Draft Genome Sequence of the Thermotolerant Cyanobacterium Desertifilum sp. IPPAS B-1220.</title>
        <authorList>
            <person name="Mironov K.S."/>
            <person name="Sinetova M.A."/>
            <person name="Bolatkhan K."/>
            <person name="Zayadan B.K."/>
            <person name="Ustinova V.V."/>
            <person name="Kupriyanova E.V."/>
            <person name="Skrypnik A.N."/>
            <person name="Gogoleva N.E."/>
            <person name="Gogolev Y.V."/>
            <person name="Los D.A."/>
        </authorList>
    </citation>
    <scope>NUCLEOTIDE SEQUENCE [LARGE SCALE GENOMIC DNA]</scope>
    <source>
        <strain evidence="1 2">IPPAS B-1220</strain>
    </source>
</reference>
<proteinExistence type="predicted"/>